<dbReference type="Pfam" id="PF07098">
    <property type="entry name" value="DUF1360"/>
    <property type="match status" value="1"/>
</dbReference>
<keyword evidence="1" id="KW-0472">Membrane</keyword>
<reference evidence="2 3" key="1">
    <citation type="submission" date="2020-10" db="EMBL/GenBank/DDBJ databases">
        <title>Connecting structure to function with the recovery of over 1000 high-quality activated sludge metagenome-assembled genomes encoding full-length rRNA genes using long-read sequencing.</title>
        <authorList>
            <person name="Singleton C.M."/>
            <person name="Petriglieri F."/>
            <person name="Kristensen J.M."/>
            <person name="Kirkegaard R.H."/>
            <person name="Michaelsen T.Y."/>
            <person name="Andersen M.H."/>
            <person name="Karst S.M."/>
            <person name="Dueholm M.S."/>
            <person name="Nielsen P.H."/>
            <person name="Albertsen M."/>
        </authorList>
    </citation>
    <scope>NUCLEOTIDE SEQUENCE [LARGE SCALE GENOMIC DNA]</scope>
    <source>
        <strain evidence="2">Lyne_18-Q3-R50-59_MAXAC.006</strain>
    </source>
</reference>
<evidence type="ECO:0000313" key="2">
    <source>
        <dbReference type="EMBL" id="MBK9296729.1"/>
    </source>
</evidence>
<accession>A0A936TEI5</accession>
<feature type="transmembrane region" description="Helical" evidence="1">
    <location>
        <begin position="31"/>
        <end position="52"/>
    </location>
</feature>
<dbReference type="EMBL" id="JADJZA010000005">
    <property type="protein sequence ID" value="MBK9296729.1"/>
    <property type="molecule type" value="Genomic_DNA"/>
</dbReference>
<proteinExistence type="predicted"/>
<sequence>MSPIAALWQRAWLDVSLLANKQLGQEMRRRWAGRAIGAGLAALLVALVWVAAARGDPAAVPVVVWVLLVPAYARGVQLVAADKLLDSVRTRFAHWAGFTEDEELTALAYLAGCPWCLSVWVAAVLSCVVLAAPSGLAVMLVLTLAGSELAVIFDRLVDRVTPDPPEEYTPPAPSGVVSALYSMTDEDQI</sequence>
<evidence type="ECO:0000256" key="1">
    <source>
        <dbReference type="SAM" id="Phobius"/>
    </source>
</evidence>
<keyword evidence="1" id="KW-1133">Transmembrane helix</keyword>
<keyword evidence="1" id="KW-0812">Transmembrane</keyword>
<name>A0A936TEI5_9ACTN</name>
<protein>
    <submittedName>
        <fullName evidence="2">DUF1360 domain-containing protein</fullName>
    </submittedName>
</protein>
<dbReference type="Proteomes" id="UP000727993">
    <property type="component" value="Unassembled WGS sequence"/>
</dbReference>
<dbReference type="AlphaFoldDB" id="A0A936TEI5"/>
<feature type="transmembrane region" description="Helical" evidence="1">
    <location>
        <begin position="58"/>
        <end position="85"/>
    </location>
</feature>
<dbReference type="InterPro" id="IPR010773">
    <property type="entry name" value="Mycophage_PG1_Gp7"/>
</dbReference>
<evidence type="ECO:0000313" key="3">
    <source>
        <dbReference type="Proteomes" id="UP000727993"/>
    </source>
</evidence>
<comment type="caution">
    <text evidence="2">The sequence shown here is derived from an EMBL/GenBank/DDBJ whole genome shotgun (WGS) entry which is preliminary data.</text>
</comment>
<gene>
    <name evidence="2" type="ORF">IPN02_07780</name>
</gene>
<feature type="transmembrane region" description="Helical" evidence="1">
    <location>
        <begin position="106"/>
        <end position="131"/>
    </location>
</feature>
<organism evidence="2 3">
    <name type="scientific">Candidatus Neomicrothrix subdominans</name>
    <dbReference type="NCBI Taxonomy" id="2954438"/>
    <lineage>
        <taxon>Bacteria</taxon>
        <taxon>Bacillati</taxon>
        <taxon>Actinomycetota</taxon>
        <taxon>Acidimicrobiia</taxon>
        <taxon>Acidimicrobiales</taxon>
        <taxon>Microthrixaceae</taxon>
        <taxon>Candidatus Neomicrothrix</taxon>
    </lineage>
</organism>